<gene>
    <name evidence="1" type="ORF">SAMN05192563_103664</name>
</gene>
<dbReference type="AlphaFoldDB" id="A0A1I7ENE5"/>
<sequence>MTITSLIGDVQRRYIEFFTAARDRISASEENVAAEVLIALNNEQIPYPYRYLRVDVLSKNSDDAIKPFELALDPDPNFEATAFKFGGLQVAFYPFSWNRAQIVFEKAIADQQQLDRFITRWLDVEETEAHAYDNLSGAAHSFTPVESNGEWWYLTVDFGTAPAQAMIEFIEILASHGMTRITVKAG</sequence>
<dbReference type="EMBL" id="FPBH01000036">
    <property type="protein sequence ID" value="SFU25450.1"/>
    <property type="molecule type" value="Genomic_DNA"/>
</dbReference>
<evidence type="ECO:0000313" key="1">
    <source>
        <dbReference type="EMBL" id="SFU25450.1"/>
    </source>
</evidence>
<dbReference type="OrthoDB" id="9128014at2"/>
<protein>
    <submittedName>
        <fullName evidence="1">Uncharacterized protein</fullName>
    </submittedName>
</protein>
<proteinExistence type="predicted"/>
<dbReference type="RefSeq" id="WP_074302232.1">
    <property type="nucleotide sequence ID" value="NZ_CAJNBE010000100.1"/>
</dbReference>
<dbReference type="Proteomes" id="UP000198844">
    <property type="component" value="Unassembled WGS sequence"/>
</dbReference>
<reference evidence="1 2" key="1">
    <citation type="submission" date="2016-10" db="EMBL/GenBank/DDBJ databases">
        <authorList>
            <person name="de Groot N.N."/>
        </authorList>
    </citation>
    <scope>NUCLEOTIDE SEQUENCE [LARGE SCALE GENOMIC DNA]</scope>
    <source>
        <strain evidence="1 2">LMG 27731</strain>
    </source>
</reference>
<name>A0A1I7ENE5_9BURK</name>
<evidence type="ECO:0000313" key="2">
    <source>
        <dbReference type="Proteomes" id="UP000198844"/>
    </source>
</evidence>
<accession>A0A1I7ENE5</accession>
<organism evidence="1 2">
    <name type="scientific">Paraburkholderia aspalathi</name>
    <dbReference type="NCBI Taxonomy" id="1324617"/>
    <lineage>
        <taxon>Bacteria</taxon>
        <taxon>Pseudomonadati</taxon>
        <taxon>Pseudomonadota</taxon>
        <taxon>Betaproteobacteria</taxon>
        <taxon>Burkholderiales</taxon>
        <taxon>Burkholderiaceae</taxon>
        <taxon>Paraburkholderia</taxon>
    </lineage>
</organism>